<feature type="domain" description="PiggyBac transposable element-derived protein" evidence="2">
    <location>
        <begin position="12"/>
        <end position="200"/>
    </location>
</feature>
<evidence type="ECO:0000313" key="3">
    <source>
        <dbReference type="EMBL" id="KAJ4442335.1"/>
    </source>
</evidence>
<keyword evidence="1" id="KW-1133">Transmembrane helix</keyword>
<keyword evidence="1" id="KW-0812">Transmembrane</keyword>
<evidence type="ECO:0000313" key="4">
    <source>
        <dbReference type="Proteomes" id="UP001148838"/>
    </source>
</evidence>
<reference evidence="3 4" key="1">
    <citation type="journal article" date="2022" name="Allergy">
        <title>Genome assembly and annotation of Periplaneta americana reveal a comprehensive cockroach allergen profile.</title>
        <authorList>
            <person name="Wang L."/>
            <person name="Xiong Q."/>
            <person name="Saelim N."/>
            <person name="Wang L."/>
            <person name="Nong W."/>
            <person name="Wan A.T."/>
            <person name="Shi M."/>
            <person name="Liu X."/>
            <person name="Cao Q."/>
            <person name="Hui J.H.L."/>
            <person name="Sookrung N."/>
            <person name="Leung T.F."/>
            <person name="Tungtrongchitr A."/>
            <person name="Tsui S.K.W."/>
        </authorList>
    </citation>
    <scope>NUCLEOTIDE SEQUENCE [LARGE SCALE GENOMIC DNA]</scope>
    <source>
        <strain evidence="3">PWHHKU_190912</strain>
    </source>
</reference>
<dbReference type="PANTHER" id="PTHR46599:SF3">
    <property type="entry name" value="PIGGYBAC TRANSPOSABLE ELEMENT-DERIVED PROTEIN 4"/>
    <property type="match status" value="1"/>
</dbReference>
<keyword evidence="1" id="KW-0472">Membrane</keyword>
<keyword evidence="4" id="KW-1185">Reference proteome</keyword>
<gene>
    <name evidence="3" type="ORF">ANN_03921</name>
</gene>
<evidence type="ECO:0000256" key="1">
    <source>
        <dbReference type="SAM" id="Phobius"/>
    </source>
</evidence>
<name>A0ABQ8T9I2_PERAM</name>
<sequence>MYLNGVFKSGNEGAKRLWNADGTGRDIFRATMSLDRFLFPLIAIWFDDPAKRELRKKMGIELPVLQKSLTDLFPSDFLTVDEMLVGFCGRCLFRMYIKSKPQKYGLKICVYVILKGTILLNAFIYSGKWNFPNPRNLSIPTQNILSLVMLYAHSNRNTTCDNWFSSVEQVDELLKFGLTYIGTIRKNKREIPEYIIPTKNDAEGTKKIVLPRIKP</sequence>
<dbReference type="Proteomes" id="UP001148838">
    <property type="component" value="Unassembled WGS sequence"/>
</dbReference>
<dbReference type="EMBL" id="JAJSOF020000013">
    <property type="protein sequence ID" value="KAJ4442335.1"/>
    <property type="molecule type" value="Genomic_DNA"/>
</dbReference>
<dbReference type="InterPro" id="IPR029526">
    <property type="entry name" value="PGBD"/>
</dbReference>
<proteinExistence type="predicted"/>
<comment type="caution">
    <text evidence="3">The sequence shown here is derived from an EMBL/GenBank/DDBJ whole genome shotgun (WGS) entry which is preliminary data.</text>
</comment>
<dbReference type="PANTHER" id="PTHR46599">
    <property type="entry name" value="PIGGYBAC TRANSPOSABLE ELEMENT-DERIVED PROTEIN 4"/>
    <property type="match status" value="1"/>
</dbReference>
<evidence type="ECO:0000259" key="2">
    <source>
        <dbReference type="Pfam" id="PF13843"/>
    </source>
</evidence>
<feature type="transmembrane region" description="Helical" evidence="1">
    <location>
        <begin position="104"/>
        <end position="125"/>
    </location>
</feature>
<dbReference type="Pfam" id="PF13843">
    <property type="entry name" value="DDE_Tnp_1_7"/>
    <property type="match status" value="1"/>
</dbReference>
<accession>A0ABQ8T9I2</accession>
<organism evidence="3 4">
    <name type="scientific">Periplaneta americana</name>
    <name type="common">American cockroach</name>
    <name type="synonym">Blatta americana</name>
    <dbReference type="NCBI Taxonomy" id="6978"/>
    <lineage>
        <taxon>Eukaryota</taxon>
        <taxon>Metazoa</taxon>
        <taxon>Ecdysozoa</taxon>
        <taxon>Arthropoda</taxon>
        <taxon>Hexapoda</taxon>
        <taxon>Insecta</taxon>
        <taxon>Pterygota</taxon>
        <taxon>Neoptera</taxon>
        <taxon>Polyneoptera</taxon>
        <taxon>Dictyoptera</taxon>
        <taxon>Blattodea</taxon>
        <taxon>Blattoidea</taxon>
        <taxon>Blattidae</taxon>
        <taxon>Blattinae</taxon>
        <taxon>Periplaneta</taxon>
    </lineage>
</organism>
<protein>
    <recommendedName>
        <fullName evidence="2">PiggyBac transposable element-derived protein domain-containing protein</fullName>
    </recommendedName>
</protein>